<dbReference type="EMBL" id="BAAALS010000039">
    <property type="protein sequence ID" value="GAA1774445.1"/>
    <property type="molecule type" value="Genomic_DNA"/>
</dbReference>
<sequence length="102" mass="10704">MAGGDGTTVTPDELRAHATHVSHVAGRVALARQAGGVVRLDAQAYGKLCVVLPTALGHLQDAVLDALDSANTSLNDTVERLRTAAASYENTDVRARNRLRGD</sequence>
<dbReference type="Pfam" id="PF10824">
    <property type="entry name" value="T7SS_ESX_EspC"/>
    <property type="match status" value="1"/>
</dbReference>
<reference evidence="2" key="1">
    <citation type="journal article" date="2019" name="Int. J. Syst. Evol. Microbiol.">
        <title>The Global Catalogue of Microorganisms (GCM) 10K type strain sequencing project: providing services to taxonomists for standard genome sequencing and annotation.</title>
        <authorList>
            <consortium name="The Broad Institute Genomics Platform"/>
            <consortium name="The Broad Institute Genome Sequencing Center for Infectious Disease"/>
            <person name="Wu L."/>
            <person name="Ma J."/>
        </authorList>
    </citation>
    <scope>NUCLEOTIDE SEQUENCE [LARGE SCALE GENOMIC DNA]</scope>
    <source>
        <strain evidence="2">JCM 13249</strain>
    </source>
</reference>
<evidence type="ECO:0000313" key="1">
    <source>
        <dbReference type="EMBL" id="GAA1774445.1"/>
    </source>
</evidence>
<organism evidence="1 2">
    <name type="scientific">Luedemannella helvata</name>
    <dbReference type="NCBI Taxonomy" id="349315"/>
    <lineage>
        <taxon>Bacteria</taxon>
        <taxon>Bacillati</taxon>
        <taxon>Actinomycetota</taxon>
        <taxon>Actinomycetes</taxon>
        <taxon>Micromonosporales</taxon>
        <taxon>Micromonosporaceae</taxon>
        <taxon>Luedemannella</taxon>
    </lineage>
</organism>
<name>A0ABP4X9Y7_9ACTN</name>
<keyword evidence="2" id="KW-1185">Reference proteome</keyword>
<dbReference type="Proteomes" id="UP001500655">
    <property type="component" value="Unassembled WGS sequence"/>
</dbReference>
<protein>
    <recommendedName>
        <fullName evidence="3">ESX-1 secretion-associated protein</fullName>
    </recommendedName>
</protein>
<dbReference type="RefSeq" id="WP_344087657.1">
    <property type="nucleotide sequence ID" value="NZ_BAAALS010000039.1"/>
</dbReference>
<evidence type="ECO:0008006" key="3">
    <source>
        <dbReference type="Google" id="ProtNLM"/>
    </source>
</evidence>
<dbReference type="InterPro" id="IPR022536">
    <property type="entry name" value="EspC"/>
</dbReference>
<evidence type="ECO:0000313" key="2">
    <source>
        <dbReference type="Proteomes" id="UP001500655"/>
    </source>
</evidence>
<gene>
    <name evidence="1" type="ORF">GCM10009681_52470</name>
</gene>
<proteinExistence type="predicted"/>
<accession>A0ABP4X9Y7</accession>
<comment type="caution">
    <text evidence="1">The sequence shown here is derived from an EMBL/GenBank/DDBJ whole genome shotgun (WGS) entry which is preliminary data.</text>
</comment>